<evidence type="ECO:0000313" key="15">
    <source>
        <dbReference type="Proteomes" id="UP000623509"/>
    </source>
</evidence>
<comment type="similarity">
    <text evidence="2">Belongs to the MGMT family.</text>
</comment>
<evidence type="ECO:0000256" key="1">
    <source>
        <dbReference type="ARBA" id="ARBA00001286"/>
    </source>
</evidence>
<reference evidence="13 14" key="2">
    <citation type="submission" date="2017-07" db="EMBL/GenBank/DDBJ databases">
        <title>Candidatus Dactylopiibacterium carminicum, a nitrogen-fixing symbiont of the cochineal insect Dactylopius coccus and Dactylopius opuntiae (Hemiptera: Coccoidea: Dactylopiidae).</title>
        <authorList>
            <person name="Vera A."/>
        </authorList>
    </citation>
    <scope>NUCLEOTIDE SEQUENCE [LARGE SCALE GENOMIC DNA]</scope>
    <source>
        <strain evidence="13 14">NFDCM</strain>
    </source>
</reference>
<evidence type="ECO:0000313" key="12">
    <source>
        <dbReference type="EMBL" id="KAF7599898.1"/>
    </source>
</evidence>
<dbReference type="InterPro" id="IPR014048">
    <property type="entry name" value="MethylDNA_cys_MeTrfase_DNA-bd"/>
</dbReference>
<dbReference type="NCBIfam" id="TIGR00589">
    <property type="entry name" value="ogt"/>
    <property type="match status" value="1"/>
</dbReference>
<proteinExistence type="inferred from homology"/>
<dbReference type="PANTHER" id="PTHR10815:SF13">
    <property type="entry name" value="METHYLATED-DNA--PROTEIN-CYSTEINE METHYLTRANSFERASE"/>
    <property type="match status" value="1"/>
</dbReference>
<keyword evidence="15" id="KW-1185">Reference proteome</keyword>
<dbReference type="EMBL" id="NMRN01000009">
    <property type="protein sequence ID" value="PAS94163.1"/>
    <property type="molecule type" value="Genomic_DNA"/>
</dbReference>
<evidence type="ECO:0000259" key="11">
    <source>
        <dbReference type="PROSITE" id="PS01124"/>
    </source>
</evidence>
<dbReference type="Gene3D" id="1.10.10.60">
    <property type="entry name" value="Homeodomain-like"/>
    <property type="match status" value="1"/>
</dbReference>
<evidence type="ECO:0000256" key="8">
    <source>
        <dbReference type="ARBA" id="ARBA00023163"/>
    </source>
</evidence>
<protein>
    <recommendedName>
        <fullName evidence="3">methylated-DNA--[protein]-cysteine S-methyltransferase</fullName>
        <ecNumber evidence="3">2.1.1.63</ecNumber>
    </recommendedName>
</protein>
<dbReference type="Gene3D" id="3.30.160.70">
    <property type="entry name" value="Methylated DNA-protein cysteine methyltransferase domain"/>
    <property type="match status" value="1"/>
</dbReference>
<comment type="caution">
    <text evidence="13">The sequence shown here is derived from an EMBL/GenBank/DDBJ whole genome shotgun (WGS) entry which is preliminary data.</text>
</comment>
<dbReference type="InterPro" id="IPR036631">
    <property type="entry name" value="MGMT_N_sf"/>
</dbReference>
<dbReference type="PANTHER" id="PTHR10815">
    <property type="entry name" value="METHYLATED-DNA--PROTEIN-CYSTEINE METHYLTRANSFERASE"/>
    <property type="match status" value="1"/>
</dbReference>
<dbReference type="Gene3D" id="1.10.10.10">
    <property type="entry name" value="Winged helix-like DNA-binding domain superfamily/Winged helix DNA-binding domain"/>
    <property type="match status" value="1"/>
</dbReference>
<keyword evidence="6" id="KW-0227">DNA damage</keyword>
<evidence type="ECO:0000313" key="14">
    <source>
        <dbReference type="Proteomes" id="UP000216107"/>
    </source>
</evidence>
<dbReference type="FunFam" id="1.10.10.10:FF:000214">
    <property type="entry name" value="Methylated-DNA--protein-cysteine methyltransferase"/>
    <property type="match status" value="1"/>
</dbReference>
<name>A0A272EVM3_9RHOO</name>
<sequence length="275" mass="29590">MNAQYATIAAAIRYLQAHRLRQPGLEELATQLGLSGAHLQRVFADWAGVSPKRFLQYLTKQHARELLRANADVFATALESGLSGAGRLHDLMVSCEALSPGEVRAQGGGVTIRHACADSVFGRFLVGSTDRGICHLAFHVDDMSDAMAVAALRAEWPAAVLLPDGRVAAEIAPQLQLLAVGKVPLRLLLRGTNFQLKVWEALLRIPAGSVVSYAELARGIGQPRAARAVGSAVAANRIALLIPCHRVIRESGEIGEYRWQSERKLALIAREQAGA</sequence>
<reference evidence="12 15" key="1">
    <citation type="submission" date="2016-08" db="EMBL/GenBank/DDBJ databases">
        <title>Candidatus Dactylopiibacterium carminicum genome sequence.</title>
        <authorList>
            <person name="Ramirez-Puebla S.T."/>
            <person name="Ormeno-Orrillo E."/>
            <person name="Vera-Ponce De Leon A."/>
            <person name="Luis L."/>
            <person name="Sanchez-Flores A."/>
            <person name="Monica R."/>
            <person name="Martinez-Romero E."/>
        </authorList>
    </citation>
    <scope>NUCLEOTIDE SEQUENCE [LARGE SCALE GENOMIC DNA]</scope>
    <source>
        <strain evidence="12">END1</strain>
    </source>
</reference>
<keyword evidence="5 13" id="KW-0808">Transferase</keyword>
<dbReference type="CDD" id="cd06445">
    <property type="entry name" value="ATase"/>
    <property type="match status" value="1"/>
</dbReference>
<evidence type="ECO:0000256" key="9">
    <source>
        <dbReference type="ARBA" id="ARBA00023204"/>
    </source>
</evidence>
<dbReference type="AlphaFoldDB" id="A0A272EVM3"/>
<evidence type="ECO:0000256" key="5">
    <source>
        <dbReference type="ARBA" id="ARBA00022679"/>
    </source>
</evidence>
<keyword evidence="8" id="KW-0804">Transcription</keyword>
<keyword evidence="9" id="KW-0234">DNA repair</keyword>
<dbReference type="InterPro" id="IPR036388">
    <property type="entry name" value="WH-like_DNA-bd_sf"/>
</dbReference>
<dbReference type="InterPro" id="IPR001497">
    <property type="entry name" value="MethylDNA_cys_MeTrfase_AS"/>
</dbReference>
<evidence type="ECO:0000256" key="2">
    <source>
        <dbReference type="ARBA" id="ARBA00008711"/>
    </source>
</evidence>
<dbReference type="GO" id="GO:0003700">
    <property type="term" value="F:DNA-binding transcription factor activity"/>
    <property type="evidence" value="ECO:0007669"/>
    <property type="project" value="InterPro"/>
</dbReference>
<dbReference type="EMBL" id="MDUX01000012">
    <property type="protein sequence ID" value="KAF7599898.1"/>
    <property type="molecule type" value="Genomic_DNA"/>
</dbReference>
<dbReference type="GO" id="GO:0043565">
    <property type="term" value="F:sequence-specific DNA binding"/>
    <property type="evidence" value="ECO:0007669"/>
    <property type="project" value="InterPro"/>
</dbReference>
<comment type="catalytic activity">
    <reaction evidence="1">
        <text>a 4-O-methyl-thymidine in DNA + L-cysteinyl-[protein] = a thymidine in DNA + S-methyl-L-cysteinyl-[protein]</text>
        <dbReference type="Rhea" id="RHEA:53428"/>
        <dbReference type="Rhea" id="RHEA-COMP:10131"/>
        <dbReference type="Rhea" id="RHEA-COMP:10132"/>
        <dbReference type="Rhea" id="RHEA-COMP:13555"/>
        <dbReference type="Rhea" id="RHEA-COMP:13556"/>
        <dbReference type="ChEBI" id="CHEBI:29950"/>
        <dbReference type="ChEBI" id="CHEBI:82612"/>
        <dbReference type="ChEBI" id="CHEBI:137386"/>
        <dbReference type="ChEBI" id="CHEBI:137387"/>
        <dbReference type="EC" id="2.1.1.63"/>
    </reaction>
</comment>
<dbReference type="SUPFAM" id="SSF46767">
    <property type="entry name" value="Methylated DNA-protein cysteine methyltransferase, C-terminal domain"/>
    <property type="match status" value="1"/>
</dbReference>
<comment type="catalytic activity">
    <reaction evidence="10">
        <text>a 6-O-methyl-2'-deoxyguanosine in DNA + L-cysteinyl-[protein] = S-methyl-L-cysteinyl-[protein] + a 2'-deoxyguanosine in DNA</text>
        <dbReference type="Rhea" id="RHEA:24000"/>
        <dbReference type="Rhea" id="RHEA-COMP:10131"/>
        <dbReference type="Rhea" id="RHEA-COMP:10132"/>
        <dbReference type="Rhea" id="RHEA-COMP:11367"/>
        <dbReference type="Rhea" id="RHEA-COMP:11368"/>
        <dbReference type="ChEBI" id="CHEBI:29950"/>
        <dbReference type="ChEBI" id="CHEBI:82612"/>
        <dbReference type="ChEBI" id="CHEBI:85445"/>
        <dbReference type="ChEBI" id="CHEBI:85448"/>
        <dbReference type="EC" id="2.1.1.63"/>
    </reaction>
</comment>
<dbReference type="InterPro" id="IPR009057">
    <property type="entry name" value="Homeodomain-like_sf"/>
</dbReference>
<dbReference type="SUPFAM" id="SSF53155">
    <property type="entry name" value="Methylated DNA-protein cysteine methyltransferase domain"/>
    <property type="match status" value="1"/>
</dbReference>
<dbReference type="GO" id="GO:0032259">
    <property type="term" value="P:methylation"/>
    <property type="evidence" value="ECO:0007669"/>
    <property type="project" value="UniProtKB-KW"/>
</dbReference>
<dbReference type="PROSITE" id="PS01124">
    <property type="entry name" value="HTH_ARAC_FAMILY_2"/>
    <property type="match status" value="1"/>
</dbReference>
<evidence type="ECO:0000256" key="6">
    <source>
        <dbReference type="ARBA" id="ARBA00022763"/>
    </source>
</evidence>
<dbReference type="Proteomes" id="UP000216107">
    <property type="component" value="Unassembled WGS sequence"/>
</dbReference>
<gene>
    <name evidence="12" type="ORF">BGI27_05460</name>
    <name evidence="13" type="ORF">CGU29_04885</name>
</gene>
<evidence type="ECO:0000256" key="3">
    <source>
        <dbReference type="ARBA" id="ARBA00011918"/>
    </source>
</evidence>
<evidence type="ECO:0000256" key="10">
    <source>
        <dbReference type="ARBA" id="ARBA00049348"/>
    </source>
</evidence>
<feature type="domain" description="HTH araC/xylS-type" evidence="11">
    <location>
        <begin position="9"/>
        <end position="106"/>
    </location>
</feature>
<dbReference type="GO" id="GO:0003908">
    <property type="term" value="F:methylated-DNA-[protein]-cysteine S-methyltransferase activity"/>
    <property type="evidence" value="ECO:0007669"/>
    <property type="project" value="UniProtKB-EC"/>
</dbReference>
<dbReference type="RefSeq" id="WP_095523898.1">
    <property type="nucleotide sequence ID" value="NZ_MDUX01000012.1"/>
</dbReference>
<dbReference type="InterPro" id="IPR018060">
    <property type="entry name" value="HTH_AraC"/>
</dbReference>
<dbReference type="EC" id="2.1.1.63" evidence="3"/>
<keyword evidence="4 13" id="KW-0489">Methyltransferase</keyword>
<dbReference type="SMART" id="SM00342">
    <property type="entry name" value="HTH_ARAC"/>
    <property type="match status" value="1"/>
</dbReference>
<dbReference type="PROSITE" id="PS00374">
    <property type="entry name" value="MGMT"/>
    <property type="match status" value="1"/>
</dbReference>
<dbReference type="GO" id="GO:0006281">
    <property type="term" value="P:DNA repair"/>
    <property type="evidence" value="ECO:0007669"/>
    <property type="project" value="UniProtKB-KW"/>
</dbReference>
<dbReference type="InterPro" id="IPR036217">
    <property type="entry name" value="MethylDNA_cys_MeTrfase_DNAb"/>
</dbReference>
<evidence type="ECO:0000256" key="4">
    <source>
        <dbReference type="ARBA" id="ARBA00022603"/>
    </source>
</evidence>
<dbReference type="Proteomes" id="UP000623509">
    <property type="component" value="Unassembled WGS sequence"/>
</dbReference>
<dbReference type="OrthoDB" id="9811249at2"/>
<evidence type="ECO:0000313" key="13">
    <source>
        <dbReference type="EMBL" id="PAS94163.1"/>
    </source>
</evidence>
<accession>A0A272EVM3</accession>
<organism evidence="13 14">
    <name type="scientific">Candidatus Dactylopiibacterium carminicum</name>
    <dbReference type="NCBI Taxonomy" id="857335"/>
    <lineage>
        <taxon>Bacteria</taxon>
        <taxon>Pseudomonadati</taxon>
        <taxon>Pseudomonadota</taxon>
        <taxon>Betaproteobacteria</taxon>
        <taxon>Rhodocyclales</taxon>
        <taxon>Rhodocyclaceae</taxon>
        <taxon>Candidatus Dactylopiibacterium</taxon>
    </lineage>
</organism>
<dbReference type="SUPFAM" id="SSF46689">
    <property type="entry name" value="Homeodomain-like"/>
    <property type="match status" value="1"/>
</dbReference>
<dbReference type="Pfam" id="PF12833">
    <property type="entry name" value="HTH_18"/>
    <property type="match status" value="1"/>
</dbReference>
<evidence type="ECO:0000256" key="7">
    <source>
        <dbReference type="ARBA" id="ARBA00023015"/>
    </source>
</evidence>
<dbReference type="Pfam" id="PF01035">
    <property type="entry name" value="DNA_binding_1"/>
    <property type="match status" value="1"/>
</dbReference>
<keyword evidence="7" id="KW-0805">Transcription regulation</keyword>